<protein>
    <submittedName>
        <fullName evidence="2">Uncharacterized protein</fullName>
    </submittedName>
</protein>
<evidence type="ECO:0000256" key="1">
    <source>
        <dbReference type="SAM" id="MobiDB-lite"/>
    </source>
</evidence>
<evidence type="ECO:0000313" key="3">
    <source>
        <dbReference type="Proteomes" id="UP001419268"/>
    </source>
</evidence>
<dbReference type="EMBL" id="JBBNAG010000012">
    <property type="protein sequence ID" value="KAK9088818.1"/>
    <property type="molecule type" value="Genomic_DNA"/>
</dbReference>
<evidence type="ECO:0000313" key="2">
    <source>
        <dbReference type="EMBL" id="KAK9088818.1"/>
    </source>
</evidence>
<dbReference type="Proteomes" id="UP001419268">
    <property type="component" value="Unassembled WGS sequence"/>
</dbReference>
<reference evidence="2 3" key="1">
    <citation type="submission" date="2024-01" db="EMBL/GenBank/DDBJ databases">
        <title>Genome assemblies of Stephania.</title>
        <authorList>
            <person name="Yang L."/>
        </authorList>
    </citation>
    <scope>NUCLEOTIDE SEQUENCE [LARGE SCALE GENOMIC DNA]</scope>
    <source>
        <strain evidence="2">JXDWG</strain>
        <tissue evidence="2">Leaf</tissue>
    </source>
</reference>
<feature type="region of interest" description="Disordered" evidence="1">
    <location>
        <begin position="1"/>
        <end position="46"/>
    </location>
</feature>
<dbReference type="AlphaFoldDB" id="A0AAP0EC15"/>
<proteinExistence type="predicted"/>
<sequence length="97" mass="10643">MHDNKVIRRDWQRRPAASRKPVGARRRHWHRHDSGNGAVNGEEQLRGGALSDLSILDEGCDSTSSTTRRFQMDFEGHGTAGDAASYDPSLLGVAATL</sequence>
<accession>A0AAP0EC15</accession>
<name>A0AAP0EC15_9MAGN</name>
<feature type="compositionally biased region" description="Basic residues" evidence="1">
    <location>
        <begin position="22"/>
        <end position="31"/>
    </location>
</feature>
<feature type="compositionally biased region" description="Basic and acidic residues" evidence="1">
    <location>
        <begin position="1"/>
        <end position="13"/>
    </location>
</feature>
<organism evidence="2 3">
    <name type="scientific">Stephania cephalantha</name>
    <dbReference type="NCBI Taxonomy" id="152367"/>
    <lineage>
        <taxon>Eukaryota</taxon>
        <taxon>Viridiplantae</taxon>
        <taxon>Streptophyta</taxon>
        <taxon>Embryophyta</taxon>
        <taxon>Tracheophyta</taxon>
        <taxon>Spermatophyta</taxon>
        <taxon>Magnoliopsida</taxon>
        <taxon>Ranunculales</taxon>
        <taxon>Menispermaceae</taxon>
        <taxon>Menispermoideae</taxon>
        <taxon>Cissampelideae</taxon>
        <taxon>Stephania</taxon>
    </lineage>
</organism>
<comment type="caution">
    <text evidence="2">The sequence shown here is derived from an EMBL/GenBank/DDBJ whole genome shotgun (WGS) entry which is preliminary data.</text>
</comment>
<keyword evidence="3" id="KW-1185">Reference proteome</keyword>
<gene>
    <name evidence="2" type="ORF">Scep_027900</name>
</gene>